<evidence type="ECO:0008006" key="4">
    <source>
        <dbReference type="Google" id="ProtNLM"/>
    </source>
</evidence>
<organism evidence="2 3">
    <name type="scientific">Sedimentisphaera salicampi</name>
    <dbReference type="NCBI Taxonomy" id="1941349"/>
    <lineage>
        <taxon>Bacteria</taxon>
        <taxon>Pseudomonadati</taxon>
        <taxon>Planctomycetota</taxon>
        <taxon>Phycisphaerae</taxon>
        <taxon>Sedimentisphaerales</taxon>
        <taxon>Sedimentisphaeraceae</taxon>
        <taxon>Sedimentisphaera</taxon>
    </lineage>
</organism>
<reference evidence="3" key="1">
    <citation type="submission" date="2017-04" db="EMBL/GenBank/DDBJ databases">
        <title>Comparative genomics and description of representatives of a novel lineage of planctomycetes thriving in anoxic sediments.</title>
        <authorList>
            <person name="Spring S."/>
            <person name="Bunk B."/>
            <person name="Sproer C."/>
        </authorList>
    </citation>
    <scope>NUCLEOTIDE SEQUENCE [LARGE SCALE GENOMIC DNA]</scope>
    <source>
        <strain evidence="3">ST-PulAB-D4</strain>
    </source>
</reference>
<feature type="chain" id="PRO_5011986590" description="DUF4430 domain-containing protein" evidence="1">
    <location>
        <begin position="19"/>
        <end position="430"/>
    </location>
</feature>
<keyword evidence="1" id="KW-0732">Signal</keyword>
<dbReference type="KEGG" id="pbp:STSP1_00233"/>
<feature type="signal peptide" evidence="1">
    <location>
        <begin position="1"/>
        <end position="18"/>
    </location>
</feature>
<evidence type="ECO:0000256" key="1">
    <source>
        <dbReference type="SAM" id="SignalP"/>
    </source>
</evidence>
<dbReference type="AlphaFoldDB" id="A0A1W6LJB0"/>
<accession>A0A1W6LJB0</accession>
<keyword evidence="3" id="KW-1185">Reference proteome</keyword>
<protein>
    <recommendedName>
        <fullName evidence="4">DUF4430 domain-containing protein</fullName>
    </recommendedName>
</protein>
<dbReference type="EMBL" id="CP021023">
    <property type="protein sequence ID" value="ARN55867.1"/>
    <property type="molecule type" value="Genomic_DNA"/>
</dbReference>
<dbReference type="Proteomes" id="UP000193334">
    <property type="component" value="Chromosome"/>
</dbReference>
<dbReference type="RefSeq" id="WP_085754590.1">
    <property type="nucleotide sequence ID" value="NZ_CP021023.1"/>
</dbReference>
<name>A0A1W6LJB0_9BACT</name>
<evidence type="ECO:0000313" key="3">
    <source>
        <dbReference type="Proteomes" id="UP000193334"/>
    </source>
</evidence>
<evidence type="ECO:0000313" key="2">
    <source>
        <dbReference type="EMBL" id="ARN55867.1"/>
    </source>
</evidence>
<sequence precursor="true">MKNFIVMFCFCIAGSLLAEDPNTIICDEVIGSGSSICYLSIDFDSDLTNDNVTYGYMFEAGQTVTGLDVIDALAAEGVIECDYTTSTYGAFITRFAAGGRDYEAVWGSQAQQWWAYYTSVDGQNYSQSFTGAGSRVLSDGDFDKWVYTIEGTSDFGLWVTDAQGSFDGGTYRNPENITGKPASSFFDSWSGETRITKVVEAPYGENTLLSVNEGEYAVVKFDHKVMDDPSNPYGKDFIVFGNAFYSCESGWADDDSDMSAFYTSGSIGSGEITVSVSQDGENWYTYSSGPFADGEFPTQGFHWDQDKYDSEGYGWTSIEKDFTQPVDPSIKNNLLDGSSVDISSIIDAYGNSGGGTAFDLQQSGFEWIKYIKFEGSSGEIDAVSDVTYCGDPQHPQPAGDVTGDCRVDIEDFAQLAADWMNCTWGCQDLN</sequence>
<proteinExistence type="predicted"/>
<gene>
    <name evidence="2" type="ORF">STSP1_00233</name>
</gene>